<dbReference type="AlphaFoldDB" id="A0A9D1LQ53"/>
<accession>A0A9D1LQ53</accession>
<dbReference type="SUPFAM" id="SSF103473">
    <property type="entry name" value="MFS general substrate transporter"/>
    <property type="match status" value="1"/>
</dbReference>
<dbReference type="PANTHER" id="PTHR23513">
    <property type="entry name" value="INTEGRAL MEMBRANE EFFLUX PROTEIN-RELATED"/>
    <property type="match status" value="1"/>
</dbReference>
<dbReference type="Pfam" id="PF07690">
    <property type="entry name" value="MFS_1"/>
    <property type="match status" value="1"/>
</dbReference>
<feature type="transmembrane region" description="Helical" evidence="6">
    <location>
        <begin position="396"/>
        <end position="421"/>
    </location>
</feature>
<evidence type="ECO:0000256" key="1">
    <source>
        <dbReference type="ARBA" id="ARBA00004651"/>
    </source>
</evidence>
<feature type="chain" id="PRO_5038382622" evidence="7">
    <location>
        <begin position="23"/>
        <end position="431"/>
    </location>
</feature>
<dbReference type="InterPro" id="IPR011701">
    <property type="entry name" value="MFS"/>
</dbReference>
<evidence type="ECO:0000256" key="3">
    <source>
        <dbReference type="ARBA" id="ARBA00022692"/>
    </source>
</evidence>
<feature type="transmembrane region" description="Helical" evidence="6">
    <location>
        <begin position="170"/>
        <end position="190"/>
    </location>
</feature>
<dbReference type="CDD" id="cd06173">
    <property type="entry name" value="MFS_MefA_like"/>
    <property type="match status" value="1"/>
</dbReference>
<keyword evidence="4 6" id="KW-1133">Transmembrane helix</keyword>
<feature type="transmembrane region" description="Helical" evidence="6">
    <location>
        <begin position="288"/>
        <end position="308"/>
    </location>
</feature>
<dbReference type="PANTHER" id="PTHR23513:SF6">
    <property type="entry name" value="MAJOR FACILITATOR SUPERFAMILY ASSOCIATED DOMAIN-CONTAINING PROTEIN"/>
    <property type="match status" value="1"/>
</dbReference>
<gene>
    <name evidence="8" type="ORF">IAC59_01955</name>
</gene>
<dbReference type="Proteomes" id="UP000824123">
    <property type="component" value="Unassembled WGS sequence"/>
</dbReference>
<evidence type="ECO:0000256" key="7">
    <source>
        <dbReference type="SAM" id="SignalP"/>
    </source>
</evidence>
<dbReference type="GO" id="GO:0022857">
    <property type="term" value="F:transmembrane transporter activity"/>
    <property type="evidence" value="ECO:0007669"/>
    <property type="project" value="InterPro"/>
</dbReference>
<feature type="signal peptide" evidence="7">
    <location>
        <begin position="1"/>
        <end position="22"/>
    </location>
</feature>
<sequence>MKQNIFKGLKSFLLLWSSQAVSALGTSMTSYALIIWTYARQGTASSVTLLSFFTFLPTIALRFVTGAIADRWNKKRIMLAADAAAACGTAVIFALYSQNALQVWHLYVINTLLSFMDAFQSPAAHVATSLLVPREQYARVSGLQSLSGAAVSIIAPALGSVLLAAGGLELVLAVDLASFAVAFGVLGGFIRIPDMPRGADAADDSLIHSCMAGVNFLRRRAGLLRLILSFTAINFLAKLGGDGMLSAFILARSGGDQQALGIVQSAGALGTLVGGAIVTLMRPVRRKVKVVFGCCAAVFLIGDTAQSLTDALPLWAVLEFASYVLVAVLGANLMALVRSNTPMELQGRVFSAQSTIQNGAIPLGLLLGGALADHVFEPFMAGDSPAQRLLAQVFGVGSGAGIAVMFCIVGVLGCAVCLSALMDPIYKRLDE</sequence>
<keyword evidence="5 6" id="KW-0472">Membrane</keyword>
<proteinExistence type="predicted"/>
<evidence type="ECO:0000256" key="6">
    <source>
        <dbReference type="SAM" id="Phobius"/>
    </source>
</evidence>
<feature type="transmembrane region" description="Helical" evidence="6">
    <location>
        <begin position="314"/>
        <end position="337"/>
    </location>
</feature>
<evidence type="ECO:0000256" key="4">
    <source>
        <dbReference type="ARBA" id="ARBA00022989"/>
    </source>
</evidence>
<evidence type="ECO:0000256" key="2">
    <source>
        <dbReference type="ARBA" id="ARBA00022475"/>
    </source>
</evidence>
<evidence type="ECO:0000256" key="5">
    <source>
        <dbReference type="ARBA" id="ARBA00023136"/>
    </source>
</evidence>
<name>A0A9D1LQ53_9FIRM</name>
<feature type="transmembrane region" description="Helical" evidence="6">
    <location>
        <begin position="140"/>
        <end position="164"/>
    </location>
</feature>
<feature type="transmembrane region" description="Helical" evidence="6">
    <location>
        <begin position="262"/>
        <end position="281"/>
    </location>
</feature>
<feature type="transmembrane region" description="Helical" evidence="6">
    <location>
        <begin position="358"/>
        <end position="376"/>
    </location>
</feature>
<dbReference type="GO" id="GO:0005886">
    <property type="term" value="C:plasma membrane"/>
    <property type="evidence" value="ECO:0007669"/>
    <property type="project" value="UniProtKB-SubCell"/>
</dbReference>
<protein>
    <submittedName>
        <fullName evidence="8">MFS transporter</fullName>
    </submittedName>
</protein>
<keyword evidence="7" id="KW-0732">Signal</keyword>
<reference evidence="8" key="1">
    <citation type="submission" date="2020-10" db="EMBL/GenBank/DDBJ databases">
        <authorList>
            <person name="Gilroy R."/>
        </authorList>
    </citation>
    <scope>NUCLEOTIDE SEQUENCE</scope>
    <source>
        <strain evidence="8">ChiSxjej2B14-8506</strain>
    </source>
</reference>
<feature type="transmembrane region" description="Helical" evidence="6">
    <location>
        <begin position="12"/>
        <end position="38"/>
    </location>
</feature>
<comment type="subcellular location">
    <subcellularLocation>
        <location evidence="1">Cell membrane</location>
        <topology evidence="1">Multi-pass membrane protein</topology>
    </subcellularLocation>
</comment>
<dbReference type="Gene3D" id="1.20.1250.20">
    <property type="entry name" value="MFS general substrate transporter like domains"/>
    <property type="match status" value="1"/>
</dbReference>
<evidence type="ECO:0000313" key="9">
    <source>
        <dbReference type="Proteomes" id="UP000824123"/>
    </source>
</evidence>
<keyword evidence="2" id="KW-1003">Cell membrane</keyword>
<dbReference type="EMBL" id="DVNK01000014">
    <property type="protein sequence ID" value="HIU46008.1"/>
    <property type="molecule type" value="Genomic_DNA"/>
</dbReference>
<evidence type="ECO:0000313" key="8">
    <source>
        <dbReference type="EMBL" id="HIU46008.1"/>
    </source>
</evidence>
<feature type="transmembrane region" description="Helical" evidence="6">
    <location>
        <begin position="44"/>
        <end position="65"/>
    </location>
</feature>
<dbReference type="InterPro" id="IPR036259">
    <property type="entry name" value="MFS_trans_sf"/>
</dbReference>
<organism evidence="8 9">
    <name type="scientific">Candidatus Fimadaptatus faecigallinarum</name>
    <dbReference type="NCBI Taxonomy" id="2840814"/>
    <lineage>
        <taxon>Bacteria</taxon>
        <taxon>Bacillati</taxon>
        <taxon>Bacillota</taxon>
        <taxon>Clostridia</taxon>
        <taxon>Eubacteriales</taxon>
        <taxon>Candidatus Fimadaptatus</taxon>
    </lineage>
</organism>
<keyword evidence="3 6" id="KW-0812">Transmembrane</keyword>
<feature type="transmembrane region" description="Helical" evidence="6">
    <location>
        <begin position="226"/>
        <end position="250"/>
    </location>
</feature>
<comment type="caution">
    <text evidence="8">The sequence shown here is derived from an EMBL/GenBank/DDBJ whole genome shotgun (WGS) entry which is preliminary data.</text>
</comment>
<feature type="transmembrane region" description="Helical" evidence="6">
    <location>
        <begin position="77"/>
        <end position="96"/>
    </location>
</feature>
<reference evidence="8" key="2">
    <citation type="journal article" date="2021" name="PeerJ">
        <title>Extensive microbial diversity within the chicken gut microbiome revealed by metagenomics and culture.</title>
        <authorList>
            <person name="Gilroy R."/>
            <person name="Ravi A."/>
            <person name="Getino M."/>
            <person name="Pursley I."/>
            <person name="Horton D.L."/>
            <person name="Alikhan N.F."/>
            <person name="Baker D."/>
            <person name="Gharbi K."/>
            <person name="Hall N."/>
            <person name="Watson M."/>
            <person name="Adriaenssens E.M."/>
            <person name="Foster-Nyarko E."/>
            <person name="Jarju S."/>
            <person name="Secka A."/>
            <person name="Antonio M."/>
            <person name="Oren A."/>
            <person name="Chaudhuri R.R."/>
            <person name="La Ragione R."/>
            <person name="Hildebrand F."/>
            <person name="Pallen M.J."/>
        </authorList>
    </citation>
    <scope>NUCLEOTIDE SEQUENCE</scope>
    <source>
        <strain evidence="8">ChiSxjej2B14-8506</strain>
    </source>
</reference>